<keyword evidence="1" id="KW-0472">Membrane</keyword>
<dbReference type="InterPro" id="IPR010982">
    <property type="entry name" value="Lambda_DNA-bd_dom_sf"/>
</dbReference>
<dbReference type="Proteomes" id="UP000745577">
    <property type="component" value="Unassembled WGS sequence"/>
</dbReference>
<evidence type="ECO:0000313" key="3">
    <source>
        <dbReference type="Proteomes" id="UP000745577"/>
    </source>
</evidence>
<dbReference type="Gene3D" id="2.60.40.10">
    <property type="entry name" value="Immunoglobulins"/>
    <property type="match status" value="1"/>
</dbReference>
<dbReference type="PANTHER" id="PTHR34475">
    <property type="match status" value="1"/>
</dbReference>
<dbReference type="Gene3D" id="1.10.260.40">
    <property type="entry name" value="lambda repressor-like DNA-binding domains"/>
    <property type="match status" value="1"/>
</dbReference>
<dbReference type="InterPro" id="IPR013783">
    <property type="entry name" value="Ig-like_fold"/>
</dbReference>
<dbReference type="EMBL" id="JAGQLL010000015">
    <property type="protein sequence ID" value="MCA9379852.1"/>
    <property type="molecule type" value="Genomic_DNA"/>
</dbReference>
<sequence length="331" mass="37471">MIKTAFELKTVGKLLAEKRMAKKLTYDEISEIVKINPEYLEALENAEYSKFPSEVYVKGFLRNYSKFLNIDPEHALALYRREREKAMSKPKLGVGEKIKSSKFNFSLSSGKVIGFIALFISLITVFYVGNYVFDIFQSPTLELKKPVEINANESGNFVTEEDSVQLEGISEIGNKLSINGQEYRVNSFEQFTVDLRLEEGLNEIRISSQNQINRSSEIVLNVLYNKTEPEAVSVNPEVTEDGQVNINYPIVAKIEVTGQGAYLEAKVDGVLQASKAYPVNEVVIFNSQETFELYIPRYESINLFINEELQALTNPRVKFSLIDGKVSKINP</sequence>
<reference evidence="2" key="2">
    <citation type="journal article" date="2021" name="Microbiome">
        <title>Successional dynamics and alternative stable states in a saline activated sludge microbial community over 9 years.</title>
        <authorList>
            <person name="Wang Y."/>
            <person name="Ye J."/>
            <person name="Ju F."/>
            <person name="Liu L."/>
            <person name="Boyd J.A."/>
            <person name="Deng Y."/>
            <person name="Parks D.H."/>
            <person name="Jiang X."/>
            <person name="Yin X."/>
            <person name="Woodcroft B.J."/>
            <person name="Tyson G.W."/>
            <person name="Hugenholtz P."/>
            <person name="Polz M.F."/>
            <person name="Zhang T."/>
        </authorList>
    </citation>
    <scope>NUCLEOTIDE SEQUENCE</scope>
    <source>
        <strain evidence="2">HKST-UBA15</strain>
    </source>
</reference>
<feature type="transmembrane region" description="Helical" evidence="1">
    <location>
        <begin position="112"/>
        <end position="133"/>
    </location>
</feature>
<proteinExistence type="predicted"/>
<comment type="caution">
    <text evidence="2">The sequence shown here is derived from an EMBL/GenBank/DDBJ whole genome shotgun (WGS) entry which is preliminary data.</text>
</comment>
<dbReference type="CDD" id="cd00093">
    <property type="entry name" value="HTH_XRE"/>
    <property type="match status" value="1"/>
</dbReference>
<reference evidence="2" key="1">
    <citation type="submission" date="2020-04" db="EMBL/GenBank/DDBJ databases">
        <authorList>
            <person name="Zhang T."/>
        </authorList>
    </citation>
    <scope>NUCLEOTIDE SEQUENCE</scope>
    <source>
        <strain evidence="2">HKST-UBA15</strain>
    </source>
</reference>
<name>A0A955I782_9BACT</name>
<accession>A0A955I782</accession>
<dbReference type="InterPro" id="IPR001387">
    <property type="entry name" value="Cro/C1-type_HTH"/>
</dbReference>
<dbReference type="PANTHER" id="PTHR34475:SF1">
    <property type="entry name" value="CYTOSKELETON PROTEIN RODZ"/>
    <property type="match status" value="1"/>
</dbReference>
<evidence type="ECO:0000256" key="1">
    <source>
        <dbReference type="SAM" id="Phobius"/>
    </source>
</evidence>
<protein>
    <submittedName>
        <fullName evidence="2">Helix-turn-helix domain-containing protein</fullName>
    </submittedName>
</protein>
<dbReference type="GO" id="GO:0003677">
    <property type="term" value="F:DNA binding"/>
    <property type="evidence" value="ECO:0007669"/>
    <property type="project" value="InterPro"/>
</dbReference>
<dbReference type="AlphaFoldDB" id="A0A955I782"/>
<gene>
    <name evidence="2" type="ORF">KC675_01600</name>
</gene>
<dbReference type="InterPro" id="IPR050400">
    <property type="entry name" value="Bact_Cytoskel_RodZ"/>
</dbReference>
<keyword evidence="1" id="KW-1133">Transmembrane helix</keyword>
<dbReference type="Pfam" id="PF13413">
    <property type="entry name" value="HTH_25"/>
    <property type="match status" value="1"/>
</dbReference>
<organism evidence="2 3">
    <name type="scientific">Candidatus Dojkabacteria bacterium</name>
    <dbReference type="NCBI Taxonomy" id="2099670"/>
    <lineage>
        <taxon>Bacteria</taxon>
        <taxon>Candidatus Dojkabacteria</taxon>
    </lineage>
</organism>
<dbReference type="SUPFAM" id="SSF47413">
    <property type="entry name" value="lambda repressor-like DNA-binding domains"/>
    <property type="match status" value="1"/>
</dbReference>
<evidence type="ECO:0000313" key="2">
    <source>
        <dbReference type="EMBL" id="MCA9379852.1"/>
    </source>
</evidence>
<keyword evidence="1" id="KW-0812">Transmembrane</keyword>